<dbReference type="EC" id="2.7.1.172" evidence="1"/>
<accession>A0A9P4YU55</accession>
<dbReference type="EMBL" id="JAANYQ010000008">
    <property type="protein sequence ID" value="KAF4122865.1"/>
    <property type="molecule type" value="Genomic_DNA"/>
</dbReference>
<evidence type="ECO:0000313" key="4">
    <source>
        <dbReference type="EMBL" id="KAF4122865.1"/>
    </source>
</evidence>
<evidence type="ECO:0000256" key="2">
    <source>
        <dbReference type="ARBA" id="ARBA00048655"/>
    </source>
</evidence>
<dbReference type="Proteomes" id="UP000749293">
    <property type="component" value="Unassembled WGS sequence"/>
</dbReference>
<gene>
    <name evidence="4" type="ORF">GMORB2_7172</name>
</gene>
<comment type="catalytic activity">
    <reaction evidence="2">
        <text>N(6)-D-ribulosyl-L-lysyl-[protein] + ATP = N(6)-(3-O-phospho-D-ribulosyl)-L-lysyl-[protein] + ADP + H(+)</text>
        <dbReference type="Rhea" id="RHEA:48432"/>
        <dbReference type="Rhea" id="RHEA-COMP:12103"/>
        <dbReference type="Rhea" id="RHEA-COMP:12104"/>
        <dbReference type="ChEBI" id="CHEBI:15378"/>
        <dbReference type="ChEBI" id="CHEBI:30616"/>
        <dbReference type="ChEBI" id="CHEBI:90418"/>
        <dbReference type="ChEBI" id="CHEBI:90420"/>
        <dbReference type="ChEBI" id="CHEBI:456216"/>
        <dbReference type="EC" id="2.7.1.172"/>
    </reaction>
    <physiologicalReaction direction="left-to-right" evidence="2">
        <dbReference type="Rhea" id="RHEA:48433"/>
    </physiologicalReaction>
</comment>
<dbReference type="SUPFAM" id="SSF56112">
    <property type="entry name" value="Protein kinase-like (PK-like)"/>
    <property type="match status" value="1"/>
</dbReference>
<dbReference type="AlphaFoldDB" id="A0A9P4YU55"/>
<evidence type="ECO:0000256" key="3">
    <source>
        <dbReference type="PIRNR" id="PIRNR006221"/>
    </source>
</evidence>
<organism evidence="4 5">
    <name type="scientific">Geosmithia morbida</name>
    <dbReference type="NCBI Taxonomy" id="1094350"/>
    <lineage>
        <taxon>Eukaryota</taxon>
        <taxon>Fungi</taxon>
        <taxon>Dikarya</taxon>
        <taxon>Ascomycota</taxon>
        <taxon>Pezizomycotina</taxon>
        <taxon>Sordariomycetes</taxon>
        <taxon>Hypocreomycetidae</taxon>
        <taxon>Hypocreales</taxon>
        <taxon>Bionectriaceae</taxon>
        <taxon>Geosmithia</taxon>
    </lineage>
</organism>
<dbReference type="GeneID" id="55973395"/>
<evidence type="ECO:0000256" key="1">
    <source>
        <dbReference type="ARBA" id="ARBA00011961"/>
    </source>
</evidence>
<reference evidence="4" key="1">
    <citation type="submission" date="2020-03" db="EMBL/GenBank/DDBJ databases">
        <title>Site-based positive gene gene selection in Geosmithia morbida across the United States reveals a broad range of putative effectors and factors for local host and environmental adapation.</title>
        <authorList>
            <person name="Onufrak A."/>
            <person name="Murdoch R.W."/>
            <person name="Gazis R."/>
            <person name="Huff M."/>
            <person name="Staton M."/>
            <person name="Klingeman W."/>
            <person name="Hadziabdic D."/>
        </authorList>
    </citation>
    <scope>NUCLEOTIDE SEQUENCE</scope>
    <source>
        <strain evidence="4">1262</strain>
    </source>
</reference>
<dbReference type="GO" id="GO:0102193">
    <property type="term" value="F:protein-ribulosamine 3-kinase activity"/>
    <property type="evidence" value="ECO:0007669"/>
    <property type="project" value="UniProtKB-EC"/>
</dbReference>
<evidence type="ECO:0000313" key="5">
    <source>
        <dbReference type="Proteomes" id="UP000749293"/>
    </source>
</evidence>
<dbReference type="PANTHER" id="PTHR12149:SF8">
    <property type="entry name" value="PROTEIN-RIBULOSAMINE 3-KINASE"/>
    <property type="match status" value="1"/>
</dbReference>
<keyword evidence="3 4" id="KW-0418">Kinase</keyword>
<dbReference type="GO" id="GO:0016301">
    <property type="term" value="F:kinase activity"/>
    <property type="evidence" value="ECO:0007669"/>
    <property type="project" value="UniProtKB-UniRule"/>
</dbReference>
<comment type="caution">
    <text evidence="4">The sequence shown here is derived from an EMBL/GenBank/DDBJ whole genome shotgun (WGS) entry which is preliminary data.</text>
</comment>
<proteinExistence type="inferred from homology"/>
<dbReference type="OrthoDB" id="5772781at2759"/>
<protein>
    <recommendedName>
        <fullName evidence="1">protein-ribulosamine 3-kinase</fullName>
        <ecNumber evidence="1">2.7.1.172</ecNumber>
    </recommendedName>
</protein>
<comment type="similarity">
    <text evidence="3">Belongs to the fructosamine kinase family.</text>
</comment>
<dbReference type="PANTHER" id="PTHR12149">
    <property type="entry name" value="FRUCTOSAMINE 3 KINASE-RELATED PROTEIN"/>
    <property type="match status" value="1"/>
</dbReference>
<dbReference type="PIRSF" id="PIRSF006221">
    <property type="entry name" value="Ketosamine-3-kinase"/>
    <property type="match status" value="1"/>
</dbReference>
<keyword evidence="5" id="KW-1185">Reference proteome</keyword>
<dbReference type="Pfam" id="PF03881">
    <property type="entry name" value="Fructosamin_kin"/>
    <property type="match status" value="1"/>
</dbReference>
<dbReference type="InterPro" id="IPR016477">
    <property type="entry name" value="Fructo-/Ketosamine-3-kinase"/>
</dbReference>
<dbReference type="RefSeq" id="XP_035321517.1">
    <property type="nucleotide sequence ID" value="XM_035469137.1"/>
</dbReference>
<dbReference type="Gene3D" id="3.90.1200.10">
    <property type="match status" value="1"/>
</dbReference>
<dbReference type="InterPro" id="IPR011009">
    <property type="entry name" value="Kinase-like_dom_sf"/>
</dbReference>
<name>A0A9P4YU55_9HYPO</name>
<sequence>MVLGEFMAMSEIYRHNPSFVPQPLARGTYDSLDGVHFLLCEFRDMDSSKLPDLERFPALVADMHRTITSRDGRFGFGCTTYHGNVPIEHGWSDSWEEYFIRTTRVLIDMEQEARGRNAEILDLAGPLFEEVVPRLLRPLETGSKPIRPSLIHGDLWNGNTATDKKTSEPIIFDAAGFYAHNEYELAVWRQPWNEIGAPYRARYCRHFPPAEPADEFDDRGELYSVRVNLLDSILYKDDENYRHT</sequence>
<keyword evidence="3" id="KW-0808">Transferase</keyword>